<proteinExistence type="predicted"/>
<protein>
    <submittedName>
        <fullName evidence="1">Uncharacterized protein</fullName>
    </submittedName>
</protein>
<evidence type="ECO:0000313" key="1">
    <source>
        <dbReference type="EMBL" id="MCD7466051.1"/>
    </source>
</evidence>
<reference evidence="1 2" key="1">
    <citation type="journal article" date="2021" name="BMC Genomics">
        <title>Datura genome reveals duplications of psychoactive alkaloid biosynthetic genes and high mutation rate following tissue culture.</title>
        <authorList>
            <person name="Rajewski A."/>
            <person name="Carter-House D."/>
            <person name="Stajich J."/>
            <person name="Litt A."/>
        </authorList>
    </citation>
    <scope>NUCLEOTIDE SEQUENCE [LARGE SCALE GENOMIC DNA]</scope>
    <source>
        <strain evidence="1">AR-01</strain>
    </source>
</reference>
<organism evidence="1 2">
    <name type="scientific">Datura stramonium</name>
    <name type="common">Jimsonweed</name>
    <name type="synonym">Common thornapple</name>
    <dbReference type="NCBI Taxonomy" id="4076"/>
    <lineage>
        <taxon>Eukaryota</taxon>
        <taxon>Viridiplantae</taxon>
        <taxon>Streptophyta</taxon>
        <taxon>Embryophyta</taxon>
        <taxon>Tracheophyta</taxon>
        <taxon>Spermatophyta</taxon>
        <taxon>Magnoliopsida</taxon>
        <taxon>eudicotyledons</taxon>
        <taxon>Gunneridae</taxon>
        <taxon>Pentapetalae</taxon>
        <taxon>asterids</taxon>
        <taxon>lamiids</taxon>
        <taxon>Solanales</taxon>
        <taxon>Solanaceae</taxon>
        <taxon>Solanoideae</taxon>
        <taxon>Datureae</taxon>
        <taxon>Datura</taxon>
    </lineage>
</organism>
<dbReference type="EMBL" id="JACEIK010001108">
    <property type="protein sequence ID" value="MCD7466051.1"/>
    <property type="molecule type" value="Genomic_DNA"/>
</dbReference>
<evidence type="ECO:0000313" key="2">
    <source>
        <dbReference type="Proteomes" id="UP000823775"/>
    </source>
</evidence>
<gene>
    <name evidence="1" type="ORF">HAX54_002398</name>
</gene>
<keyword evidence="2" id="KW-1185">Reference proteome</keyword>
<comment type="caution">
    <text evidence="1">The sequence shown here is derived from an EMBL/GenBank/DDBJ whole genome shotgun (WGS) entry which is preliminary data.</text>
</comment>
<name>A0ABS8T5D0_DATST</name>
<accession>A0ABS8T5D0</accession>
<dbReference type="Proteomes" id="UP000823775">
    <property type="component" value="Unassembled WGS sequence"/>
</dbReference>
<sequence>MSDGEEGRGGCTLGGRWRSGARRGWKRGATVVAMMVLMEGMVVLDLVKNEEKKREKGGRRKRRQRRRGDWVLVLWADAERSSGAVDLVGFLRRQREWCRRRFPFLVASEMLVSMEEWRRIGCCSSVVHGGDEKKRLKDEAAGAWLGEEEDCAVVINSSTG</sequence>